<reference evidence="1 2" key="1">
    <citation type="journal article" date="2021" name="Nat. Plants">
        <title>The Taxus genome provides insights into paclitaxel biosynthesis.</title>
        <authorList>
            <person name="Xiong X."/>
            <person name="Gou J."/>
            <person name="Liao Q."/>
            <person name="Li Y."/>
            <person name="Zhou Q."/>
            <person name="Bi G."/>
            <person name="Li C."/>
            <person name="Du R."/>
            <person name="Wang X."/>
            <person name="Sun T."/>
            <person name="Guo L."/>
            <person name="Liang H."/>
            <person name="Lu P."/>
            <person name="Wu Y."/>
            <person name="Zhang Z."/>
            <person name="Ro D.K."/>
            <person name="Shang Y."/>
            <person name="Huang S."/>
            <person name="Yan J."/>
        </authorList>
    </citation>
    <scope>NUCLEOTIDE SEQUENCE [LARGE SCALE GENOMIC DNA]</scope>
    <source>
        <strain evidence="1">Ta-2019</strain>
    </source>
</reference>
<gene>
    <name evidence="1" type="ORF">KI387_036984</name>
</gene>
<feature type="non-terminal residue" evidence="1">
    <location>
        <position position="1"/>
    </location>
</feature>
<evidence type="ECO:0000313" key="2">
    <source>
        <dbReference type="Proteomes" id="UP000824469"/>
    </source>
</evidence>
<dbReference type="Proteomes" id="UP000824469">
    <property type="component" value="Unassembled WGS sequence"/>
</dbReference>
<name>A0AA38FUR7_TAXCH</name>
<comment type="caution">
    <text evidence="1">The sequence shown here is derived from an EMBL/GenBank/DDBJ whole genome shotgun (WGS) entry which is preliminary data.</text>
</comment>
<keyword evidence="2" id="KW-1185">Reference proteome</keyword>
<proteinExistence type="predicted"/>
<protein>
    <submittedName>
        <fullName evidence="1">Uncharacterized protein</fullName>
    </submittedName>
</protein>
<accession>A0AA38FUR7</accession>
<evidence type="ECO:0000313" key="1">
    <source>
        <dbReference type="EMBL" id="KAH9309073.1"/>
    </source>
</evidence>
<feature type="non-terminal residue" evidence="1">
    <location>
        <position position="58"/>
    </location>
</feature>
<dbReference type="AlphaFoldDB" id="A0AA38FUR7"/>
<dbReference type="EMBL" id="JAHRHJ020000007">
    <property type="protein sequence ID" value="KAH9309073.1"/>
    <property type="molecule type" value="Genomic_DNA"/>
</dbReference>
<sequence length="58" mass="5844">YTFLGKGARVGHQEEGDTGGVGVLFNQCENTCLGNGVVLGNAEGGGKGEGRGMGDEED</sequence>
<organism evidence="1 2">
    <name type="scientific">Taxus chinensis</name>
    <name type="common">Chinese yew</name>
    <name type="synonym">Taxus wallichiana var. chinensis</name>
    <dbReference type="NCBI Taxonomy" id="29808"/>
    <lineage>
        <taxon>Eukaryota</taxon>
        <taxon>Viridiplantae</taxon>
        <taxon>Streptophyta</taxon>
        <taxon>Embryophyta</taxon>
        <taxon>Tracheophyta</taxon>
        <taxon>Spermatophyta</taxon>
        <taxon>Pinopsida</taxon>
        <taxon>Pinidae</taxon>
        <taxon>Conifers II</taxon>
        <taxon>Cupressales</taxon>
        <taxon>Taxaceae</taxon>
        <taxon>Taxus</taxon>
    </lineage>
</organism>